<evidence type="ECO:0000313" key="1">
    <source>
        <dbReference type="EMBL" id="GMH32063.1"/>
    </source>
</evidence>
<sequence length="162" mass="17396">MSAHSGSRFHLAAFGLLVGLVPALLLPGSIFALFQFFTALDLQAGSSKCANHRAATTTIFPRNAAVFVSNFRDLALGCEHGCSVALMMLEFLHFDATVLLALNMAGMIMLGVDVAPWDEIGLSILEIFRICFVIDFGWHGVSLVCYNLPVGCPNNPIVFSGC</sequence>
<keyword evidence="2" id="KW-1185">Reference proteome</keyword>
<name>A0AAD3TN46_NEPGR</name>
<dbReference type="Proteomes" id="UP001279734">
    <property type="component" value="Unassembled WGS sequence"/>
</dbReference>
<organism evidence="1 2">
    <name type="scientific">Nepenthes gracilis</name>
    <name type="common">Slender pitcher plant</name>
    <dbReference type="NCBI Taxonomy" id="150966"/>
    <lineage>
        <taxon>Eukaryota</taxon>
        <taxon>Viridiplantae</taxon>
        <taxon>Streptophyta</taxon>
        <taxon>Embryophyta</taxon>
        <taxon>Tracheophyta</taxon>
        <taxon>Spermatophyta</taxon>
        <taxon>Magnoliopsida</taxon>
        <taxon>eudicotyledons</taxon>
        <taxon>Gunneridae</taxon>
        <taxon>Pentapetalae</taxon>
        <taxon>Caryophyllales</taxon>
        <taxon>Nepenthaceae</taxon>
        <taxon>Nepenthes</taxon>
    </lineage>
</organism>
<protein>
    <submittedName>
        <fullName evidence="1">Uncharacterized protein</fullName>
    </submittedName>
</protein>
<dbReference type="EMBL" id="BSYO01000054">
    <property type="protein sequence ID" value="GMH32063.1"/>
    <property type="molecule type" value="Genomic_DNA"/>
</dbReference>
<comment type="caution">
    <text evidence="1">The sequence shown here is derived from an EMBL/GenBank/DDBJ whole genome shotgun (WGS) entry which is preliminary data.</text>
</comment>
<gene>
    <name evidence="1" type="ORF">Nepgr_033907</name>
</gene>
<proteinExistence type="predicted"/>
<dbReference type="AlphaFoldDB" id="A0AAD3TN46"/>
<evidence type="ECO:0000313" key="2">
    <source>
        <dbReference type="Proteomes" id="UP001279734"/>
    </source>
</evidence>
<reference evidence="1" key="1">
    <citation type="submission" date="2023-05" db="EMBL/GenBank/DDBJ databases">
        <title>Nepenthes gracilis genome sequencing.</title>
        <authorList>
            <person name="Fukushima K."/>
        </authorList>
    </citation>
    <scope>NUCLEOTIDE SEQUENCE</scope>
    <source>
        <strain evidence="1">SING2019-196</strain>
    </source>
</reference>
<accession>A0AAD3TN46</accession>